<keyword evidence="2" id="KW-0131">Cell cycle</keyword>
<evidence type="ECO:0000256" key="1">
    <source>
        <dbReference type="SAM" id="Phobius"/>
    </source>
</evidence>
<gene>
    <name evidence="2" type="ORF">SAMN04488056_10440</name>
</gene>
<feature type="transmembrane region" description="Helical" evidence="1">
    <location>
        <begin position="33"/>
        <end position="52"/>
    </location>
</feature>
<accession>A0A1I5FHS8</accession>
<protein>
    <submittedName>
        <fullName evidence="2">Cell division protein FtsB</fullName>
    </submittedName>
</protein>
<keyword evidence="1" id="KW-0472">Membrane</keyword>
<name>A0A1I5FHS8_9HYPH</name>
<reference evidence="2 3" key="1">
    <citation type="submission" date="2016-10" db="EMBL/GenBank/DDBJ databases">
        <authorList>
            <person name="de Groot N.N."/>
        </authorList>
    </citation>
    <scope>NUCLEOTIDE SEQUENCE [LARGE SCALE GENOMIC DNA]</scope>
    <source>
        <strain evidence="2 3">CGMCC 1.9157</strain>
    </source>
</reference>
<evidence type="ECO:0000313" key="3">
    <source>
        <dbReference type="Proteomes" id="UP000199236"/>
    </source>
</evidence>
<dbReference type="OrthoDB" id="9815600at2"/>
<dbReference type="InterPro" id="IPR007060">
    <property type="entry name" value="FtsL/DivIC"/>
</dbReference>
<keyword evidence="2" id="KW-0132">Cell division</keyword>
<keyword evidence="1" id="KW-1133">Transmembrane helix</keyword>
<dbReference type="STRING" id="655353.SAMN04488056_10440"/>
<keyword evidence="1" id="KW-0812">Transmembrane</keyword>
<dbReference type="Pfam" id="PF04977">
    <property type="entry name" value="DivIC"/>
    <property type="match status" value="1"/>
</dbReference>
<organism evidence="2 3">
    <name type="scientific">Cohaesibacter marisflavi</name>
    <dbReference type="NCBI Taxonomy" id="655353"/>
    <lineage>
        <taxon>Bacteria</taxon>
        <taxon>Pseudomonadati</taxon>
        <taxon>Pseudomonadota</taxon>
        <taxon>Alphaproteobacteria</taxon>
        <taxon>Hyphomicrobiales</taxon>
        <taxon>Cohaesibacteraceae</taxon>
    </lineage>
</organism>
<keyword evidence="3" id="KW-1185">Reference proteome</keyword>
<proteinExistence type="predicted"/>
<sequence>MVTVSGRKGFAYCLITELCRVYGMATRQRKNSVLRQLVLPFFFLFVIAYFVYHTLHGGYGVYALAGMKVQADALEADLLSLRYQREAAEHRIALFRKDTLDPDMMDERARAYLDLADPNEIVIFNN</sequence>
<dbReference type="AlphaFoldDB" id="A0A1I5FHS8"/>
<dbReference type="GO" id="GO:0051301">
    <property type="term" value="P:cell division"/>
    <property type="evidence" value="ECO:0007669"/>
    <property type="project" value="UniProtKB-KW"/>
</dbReference>
<dbReference type="EMBL" id="FOVR01000004">
    <property type="protein sequence ID" value="SFO23166.1"/>
    <property type="molecule type" value="Genomic_DNA"/>
</dbReference>
<evidence type="ECO:0000313" key="2">
    <source>
        <dbReference type="EMBL" id="SFO23166.1"/>
    </source>
</evidence>
<dbReference type="Proteomes" id="UP000199236">
    <property type="component" value="Unassembled WGS sequence"/>
</dbReference>